<dbReference type="InterPro" id="IPR043504">
    <property type="entry name" value="Peptidase_S1_PA_chymotrypsin"/>
</dbReference>
<name>A0A7R8UG99_HERIL</name>
<dbReference type="SUPFAM" id="SSF50494">
    <property type="entry name" value="Trypsin-like serine proteases"/>
    <property type="match status" value="1"/>
</dbReference>
<accession>A0A7R8UG99</accession>
<sequence>MEQTSKTHSQRIKITSIFKIHLPETSDNTTSAENGIALLRLNRTIDFQKASKALLTGSKTKSTPRSIGEFVTLVGWQVDEQRRPTTRTSVQLTIVDPKECNFGKNDETLKCFEAKSASGFAIEDFDTGAPIFGPTRLKGVLAKRKYSSSNLGAYHDIGFFTSRIKKVTKMTMDVRSGSYYELCGSFRTMLGAFAIAICFGNLYS</sequence>
<dbReference type="EMBL" id="LR899010">
    <property type="protein sequence ID" value="CAD7080312.1"/>
    <property type="molecule type" value="Genomic_DNA"/>
</dbReference>
<dbReference type="InterPro" id="IPR009003">
    <property type="entry name" value="Peptidase_S1_PA"/>
</dbReference>
<dbReference type="AlphaFoldDB" id="A0A7R8UG99"/>
<evidence type="ECO:0000313" key="3">
    <source>
        <dbReference type="Proteomes" id="UP000594454"/>
    </source>
</evidence>
<protein>
    <recommendedName>
        <fullName evidence="1">Peptidase S1 domain-containing protein</fullName>
    </recommendedName>
</protein>
<evidence type="ECO:0000259" key="1">
    <source>
        <dbReference type="Pfam" id="PF00089"/>
    </source>
</evidence>
<evidence type="ECO:0000313" key="2">
    <source>
        <dbReference type="EMBL" id="CAD7080312.1"/>
    </source>
</evidence>
<dbReference type="GO" id="GO:0006508">
    <property type="term" value="P:proteolysis"/>
    <property type="evidence" value="ECO:0007669"/>
    <property type="project" value="InterPro"/>
</dbReference>
<keyword evidence="3" id="KW-1185">Reference proteome</keyword>
<gene>
    <name evidence="2" type="ORF">HERILL_LOCUS3473</name>
</gene>
<dbReference type="GO" id="GO:0004252">
    <property type="term" value="F:serine-type endopeptidase activity"/>
    <property type="evidence" value="ECO:0007669"/>
    <property type="project" value="InterPro"/>
</dbReference>
<dbReference type="Proteomes" id="UP000594454">
    <property type="component" value="Chromosome 2"/>
</dbReference>
<feature type="domain" description="Peptidase S1" evidence="1">
    <location>
        <begin position="8"/>
        <end position="144"/>
    </location>
</feature>
<organism evidence="2 3">
    <name type="scientific">Hermetia illucens</name>
    <name type="common">Black soldier fly</name>
    <dbReference type="NCBI Taxonomy" id="343691"/>
    <lineage>
        <taxon>Eukaryota</taxon>
        <taxon>Metazoa</taxon>
        <taxon>Ecdysozoa</taxon>
        <taxon>Arthropoda</taxon>
        <taxon>Hexapoda</taxon>
        <taxon>Insecta</taxon>
        <taxon>Pterygota</taxon>
        <taxon>Neoptera</taxon>
        <taxon>Endopterygota</taxon>
        <taxon>Diptera</taxon>
        <taxon>Brachycera</taxon>
        <taxon>Stratiomyomorpha</taxon>
        <taxon>Stratiomyidae</taxon>
        <taxon>Hermetiinae</taxon>
        <taxon>Hermetia</taxon>
    </lineage>
</organism>
<dbReference type="Gene3D" id="2.40.10.10">
    <property type="entry name" value="Trypsin-like serine proteases"/>
    <property type="match status" value="2"/>
</dbReference>
<dbReference type="Pfam" id="PF00089">
    <property type="entry name" value="Trypsin"/>
    <property type="match status" value="1"/>
</dbReference>
<proteinExistence type="predicted"/>
<reference evidence="2 3" key="1">
    <citation type="submission" date="2020-11" db="EMBL/GenBank/DDBJ databases">
        <authorList>
            <person name="Wallbank WR R."/>
            <person name="Pardo Diaz C."/>
            <person name="Kozak K."/>
            <person name="Martin S."/>
            <person name="Jiggins C."/>
            <person name="Moest M."/>
            <person name="Warren A I."/>
            <person name="Generalovic N T."/>
            <person name="Byers J.R.P. K."/>
            <person name="Montejo-Kovacevich G."/>
            <person name="Yen C E."/>
        </authorList>
    </citation>
    <scope>NUCLEOTIDE SEQUENCE [LARGE SCALE GENOMIC DNA]</scope>
</reference>
<dbReference type="InterPro" id="IPR001254">
    <property type="entry name" value="Trypsin_dom"/>
</dbReference>
<dbReference type="InParanoid" id="A0A7R8UG99"/>